<dbReference type="InterPro" id="IPR038666">
    <property type="entry name" value="SSP1_head-tail_sf"/>
</dbReference>
<dbReference type="AlphaFoldDB" id="A0A1H9XTQ7"/>
<dbReference type="Pfam" id="PF05521">
    <property type="entry name" value="Phage_HCP"/>
    <property type="match status" value="1"/>
</dbReference>
<name>A0A1H9XTQ7_9PSEU</name>
<reference evidence="2" key="1">
    <citation type="submission" date="2016-10" db="EMBL/GenBank/DDBJ databases">
        <authorList>
            <person name="Varghese N."/>
            <person name="Submissions S."/>
        </authorList>
    </citation>
    <scope>NUCLEOTIDE SEQUENCE [LARGE SCALE GENOMIC DNA]</scope>
    <source>
        <strain evidence="2">DSM 44260</strain>
    </source>
</reference>
<dbReference type="RefSeq" id="WP_092787184.1">
    <property type="nucleotide sequence ID" value="NZ_FOGI01000024.1"/>
</dbReference>
<dbReference type="STRING" id="155974.SAMN04487818_12414"/>
<organism evidence="1 2">
    <name type="scientific">Actinokineospora terrae</name>
    <dbReference type="NCBI Taxonomy" id="155974"/>
    <lineage>
        <taxon>Bacteria</taxon>
        <taxon>Bacillati</taxon>
        <taxon>Actinomycetota</taxon>
        <taxon>Actinomycetes</taxon>
        <taxon>Pseudonocardiales</taxon>
        <taxon>Pseudonocardiaceae</taxon>
        <taxon>Actinokineospora</taxon>
    </lineage>
</organism>
<sequence length="111" mass="12653">MLLPHRLVVITPIQVPDAYGNPAPVLDYGPTAPRRTVAANVQPLATTEPVTVLQQRSPLVTRWRVFTREAIEPRERVLWNGRVCEVDGRPARWAPRFGRTHYELVLRHVEG</sequence>
<dbReference type="Proteomes" id="UP000199051">
    <property type="component" value="Unassembled WGS sequence"/>
</dbReference>
<evidence type="ECO:0000313" key="1">
    <source>
        <dbReference type="EMBL" id="SES49073.1"/>
    </source>
</evidence>
<accession>A0A1H9XTQ7</accession>
<protein>
    <submittedName>
        <fullName evidence="1">Phage head-tail joining protein</fullName>
    </submittedName>
</protein>
<gene>
    <name evidence="1" type="ORF">SAMN04487818_12414</name>
</gene>
<proteinExistence type="predicted"/>
<keyword evidence="2" id="KW-1185">Reference proteome</keyword>
<dbReference type="InterPro" id="IPR008767">
    <property type="entry name" value="Phage_SPP1_head-tail_adaptor"/>
</dbReference>
<dbReference type="EMBL" id="FOGI01000024">
    <property type="protein sequence ID" value="SES49073.1"/>
    <property type="molecule type" value="Genomic_DNA"/>
</dbReference>
<evidence type="ECO:0000313" key="2">
    <source>
        <dbReference type="Proteomes" id="UP000199051"/>
    </source>
</evidence>
<dbReference type="Gene3D" id="2.40.10.270">
    <property type="entry name" value="Bacteriophage SPP1 head-tail adaptor protein"/>
    <property type="match status" value="1"/>
</dbReference>